<evidence type="ECO:0000256" key="1">
    <source>
        <dbReference type="ARBA" id="ARBA00022679"/>
    </source>
</evidence>
<feature type="domain" description="Protein kinase" evidence="8">
    <location>
        <begin position="19"/>
        <end position="271"/>
    </location>
</feature>
<keyword evidence="5 7" id="KW-0067">ATP-binding</keyword>
<evidence type="ECO:0000256" key="4">
    <source>
        <dbReference type="ARBA" id="ARBA00022837"/>
    </source>
</evidence>
<dbReference type="GO" id="GO:0010506">
    <property type="term" value="P:regulation of autophagy"/>
    <property type="evidence" value="ECO:0007669"/>
    <property type="project" value="InterPro"/>
</dbReference>
<dbReference type="Gene3D" id="3.30.200.20">
    <property type="entry name" value="Phosphorylase Kinase, domain 1"/>
    <property type="match status" value="1"/>
</dbReference>
<dbReference type="GO" id="GO:0005524">
    <property type="term" value="F:ATP binding"/>
    <property type="evidence" value="ECO:0007669"/>
    <property type="project" value="UniProtKB-UniRule"/>
</dbReference>
<evidence type="ECO:0000313" key="11">
    <source>
        <dbReference type="Proteomes" id="UP000054937"/>
    </source>
</evidence>
<dbReference type="SUPFAM" id="SSF47473">
    <property type="entry name" value="EF-hand"/>
    <property type="match status" value="1"/>
</dbReference>
<dbReference type="Pfam" id="PF00069">
    <property type="entry name" value="Pkinase"/>
    <property type="match status" value="1"/>
</dbReference>
<dbReference type="SMART" id="SM00220">
    <property type="entry name" value="S_TKc"/>
    <property type="match status" value="1"/>
</dbReference>
<dbReference type="PROSITE" id="PS00107">
    <property type="entry name" value="PROTEIN_KINASE_ATP"/>
    <property type="match status" value="1"/>
</dbReference>
<dbReference type="FunFam" id="1.10.510.10:FF:000737">
    <property type="entry name" value="Protein kinase, putative"/>
    <property type="match status" value="1"/>
</dbReference>
<dbReference type="OrthoDB" id="40902at2759"/>
<dbReference type="Proteomes" id="UP000054937">
    <property type="component" value="Unassembled WGS sequence"/>
</dbReference>
<dbReference type="InterPro" id="IPR045269">
    <property type="entry name" value="Atg1-like"/>
</dbReference>
<evidence type="ECO:0000256" key="2">
    <source>
        <dbReference type="ARBA" id="ARBA00022741"/>
    </source>
</evidence>
<dbReference type="InterPro" id="IPR002048">
    <property type="entry name" value="EF_hand_dom"/>
</dbReference>
<dbReference type="GO" id="GO:0000407">
    <property type="term" value="C:phagophore assembly site"/>
    <property type="evidence" value="ECO:0007669"/>
    <property type="project" value="TreeGrafter"/>
</dbReference>
<dbReference type="PROSITE" id="PS00018">
    <property type="entry name" value="EF_HAND_1"/>
    <property type="match status" value="3"/>
</dbReference>
<keyword evidence="4" id="KW-0106">Calcium</keyword>
<evidence type="ECO:0000259" key="9">
    <source>
        <dbReference type="PROSITE" id="PS50222"/>
    </source>
</evidence>
<dbReference type="PANTHER" id="PTHR24348:SF22">
    <property type="entry name" value="NON-SPECIFIC SERINE_THREONINE PROTEIN KINASE"/>
    <property type="match status" value="1"/>
</dbReference>
<dbReference type="Pfam" id="PF13499">
    <property type="entry name" value="EF-hand_7"/>
    <property type="match status" value="2"/>
</dbReference>
<keyword evidence="11" id="KW-1185">Reference proteome</keyword>
<comment type="caution">
    <text evidence="10">The sequence shown here is derived from an EMBL/GenBank/DDBJ whole genome shotgun (WGS) entry which is preliminary data.</text>
</comment>
<dbReference type="SUPFAM" id="SSF56112">
    <property type="entry name" value="Protein kinase-like (PK-like)"/>
    <property type="match status" value="1"/>
</dbReference>
<comment type="similarity">
    <text evidence="6">Belongs to the protein kinase superfamily. Ser/Thr protein kinase family. CDPK subfamily.</text>
</comment>
<accession>A0A0V0QUL8</accession>
<dbReference type="GO" id="GO:0000045">
    <property type="term" value="P:autophagosome assembly"/>
    <property type="evidence" value="ECO:0007669"/>
    <property type="project" value="TreeGrafter"/>
</dbReference>
<keyword evidence="2 7" id="KW-0547">Nucleotide-binding</keyword>
<dbReference type="GO" id="GO:0004674">
    <property type="term" value="F:protein serine/threonine kinase activity"/>
    <property type="evidence" value="ECO:0007669"/>
    <property type="project" value="InterPro"/>
</dbReference>
<dbReference type="GO" id="GO:0005776">
    <property type="term" value="C:autophagosome"/>
    <property type="evidence" value="ECO:0007669"/>
    <property type="project" value="TreeGrafter"/>
</dbReference>
<dbReference type="GO" id="GO:0005829">
    <property type="term" value="C:cytosol"/>
    <property type="evidence" value="ECO:0007669"/>
    <property type="project" value="TreeGrafter"/>
</dbReference>
<dbReference type="PROSITE" id="PS00108">
    <property type="entry name" value="PROTEIN_KINASE_ST"/>
    <property type="match status" value="1"/>
</dbReference>
<keyword evidence="3 10" id="KW-0418">Kinase</keyword>
<evidence type="ECO:0000256" key="3">
    <source>
        <dbReference type="ARBA" id="ARBA00022777"/>
    </source>
</evidence>
<dbReference type="EMBL" id="LDAU01000102">
    <property type="protein sequence ID" value="KRX05999.1"/>
    <property type="molecule type" value="Genomic_DNA"/>
</dbReference>
<name>A0A0V0QUL8_PSEPJ</name>
<dbReference type="InterPro" id="IPR000719">
    <property type="entry name" value="Prot_kinase_dom"/>
</dbReference>
<gene>
    <name evidence="10" type="ORF">PPERSA_01077</name>
</gene>
<protein>
    <submittedName>
        <fullName evidence="10">Protein kinase-like domain</fullName>
    </submittedName>
</protein>
<dbReference type="GO" id="GO:0016020">
    <property type="term" value="C:membrane"/>
    <property type="evidence" value="ECO:0007669"/>
    <property type="project" value="TreeGrafter"/>
</dbReference>
<dbReference type="AlphaFoldDB" id="A0A0V0QUL8"/>
<organism evidence="10 11">
    <name type="scientific">Pseudocohnilembus persalinus</name>
    <name type="common">Ciliate</name>
    <dbReference type="NCBI Taxonomy" id="266149"/>
    <lineage>
        <taxon>Eukaryota</taxon>
        <taxon>Sar</taxon>
        <taxon>Alveolata</taxon>
        <taxon>Ciliophora</taxon>
        <taxon>Intramacronucleata</taxon>
        <taxon>Oligohymenophorea</taxon>
        <taxon>Scuticociliatia</taxon>
        <taxon>Philasterida</taxon>
        <taxon>Pseudocohnilembidae</taxon>
        <taxon>Pseudocohnilembus</taxon>
    </lineage>
</organism>
<keyword evidence="1" id="KW-0808">Transferase</keyword>
<dbReference type="SMART" id="SM00054">
    <property type="entry name" value="EFh"/>
    <property type="match status" value="4"/>
</dbReference>
<feature type="domain" description="EF-hand" evidence="9">
    <location>
        <begin position="345"/>
        <end position="380"/>
    </location>
</feature>
<evidence type="ECO:0000256" key="7">
    <source>
        <dbReference type="PROSITE-ProRule" id="PRU10141"/>
    </source>
</evidence>
<dbReference type="InterPro" id="IPR017441">
    <property type="entry name" value="Protein_kinase_ATP_BS"/>
</dbReference>
<dbReference type="InterPro" id="IPR011992">
    <property type="entry name" value="EF-hand-dom_pair"/>
</dbReference>
<feature type="domain" description="EF-hand" evidence="9">
    <location>
        <begin position="435"/>
        <end position="470"/>
    </location>
</feature>
<dbReference type="Gene3D" id="1.10.510.10">
    <property type="entry name" value="Transferase(Phosphotransferase) domain 1"/>
    <property type="match status" value="1"/>
</dbReference>
<dbReference type="Gene3D" id="1.10.238.10">
    <property type="entry name" value="EF-hand"/>
    <property type="match status" value="2"/>
</dbReference>
<reference evidence="10 11" key="1">
    <citation type="journal article" date="2015" name="Sci. Rep.">
        <title>Genome of the facultative scuticociliatosis pathogen Pseudocohnilembus persalinus provides insight into its virulence through horizontal gene transfer.</title>
        <authorList>
            <person name="Xiong J."/>
            <person name="Wang G."/>
            <person name="Cheng J."/>
            <person name="Tian M."/>
            <person name="Pan X."/>
            <person name="Warren A."/>
            <person name="Jiang C."/>
            <person name="Yuan D."/>
            <person name="Miao W."/>
        </authorList>
    </citation>
    <scope>NUCLEOTIDE SEQUENCE [LARGE SCALE GENOMIC DNA]</scope>
    <source>
        <strain evidence="10">36N120E</strain>
    </source>
</reference>
<dbReference type="PROSITE" id="PS50011">
    <property type="entry name" value="PROTEIN_KINASE_DOM"/>
    <property type="match status" value="1"/>
</dbReference>
<dbReference type="PROSITE" id="PS50222">
    <property type="entry name" value="EF_HAND_2"/>
    <property type="match status" value="3"/>
</dbReference>
<evidence type="ECO:0000259" key="8">
    <source>
        <dbReference type="PROSITE" id="PS50011"/>
    </source>
</evidence>
<evidence type="ECO:0000256" key="5">
    <source>
        <dbReference type="ARBA" id="ARBA00022840"/>
    </source>
</evidence>
<dbReference type="PANTHER" id="PTHR24348">
    <property type="entry name" value="SERINE/THREONINE-PROTEIN KINASE UNC-51-RELATED"/>
    <property type="match status" value="1"/>
</dbReference>
<dbReference type="OMA" id="IGIMAYE"/>
<proteinExistence type="inferred from homology"/>
<dbReference type="InterPro" id="IPR011009">
    <property type="entry name" value="Kinase-like_dom_sf"/>
</dbReference>
<evidence type="ECO:0000256" key="6">
    <source>
        <dbReference type="ARBA" id="ARBA00024334"/>
    </source>
</evidence>
<dbReference type="InterPro" id="IPR018247">
    <property type="entry name" value="EF_Hand_1_Ca_BS"/>
</dbReference>
<dbReference type="InterPro" id="IPR008271">
    <property type="entry name" value="Ser/Thr_kinase_AS"/>
</dbReference>
<dbReference type="GO" id="GO:0005509">
    <property type="term" value="F:calcium ion binding"/>
    <property type="evidence" value="ECO:0007669"/>
    <property type="project" value="InterPro"/>
</dbReference>
<evidence type="ECO:0000313" key="10">
    <source>
        <dbReference type="EMBL" id="KRX05999.1"/>
    </source>
</evidence>
<feature type="binding site" evidence="7">
    <location>
        <position position="53"/>
    </location>
    <ligand>
        <name>ATP</name>
        <dbReference type="ChEBI" id="CHEBI:30616"/>
    </ligand>
</feature>
<feature type="domain" description="EF-hand" evidence="9">
    <location>
        <begin position="404"/>
        <end position="434"/>
    </location>
</feature>
<dbReference type="InParanoid" id="A0A0V0QUL8"/>
<sequence length="543" mass="63609">MENPQKGQGLEKIIDQYAFNLKDILGKGAFGSVYKGYHIKSKQKVAIKMMPRKSSNTSLDLIEKEVEAMQKLKSEYIVQILKFLQTTNNLYIVVELCENGDLQHYLQKQPKHCLSENEACNIMRQIIKGFKVMIDKGYVHRDIKPANILIHNGIYKIADLGLSKFTGQNALMHSVCGTPLYMAPQILFNEPYTNKADIWSLGLMFYEMLFNKYPWTIRDMHAMKKAIRTEPLRFPIDKPVSLETSNFIRQCLQVEEKDRISWQEIFQSKFFLQENQIYEDNSAYQQFQVDKQIKKVLQILQYEVHKKVDQRRYIETLFNQYDVNKKQELNDVQFFQFLTSIDNNIDQTAANKIFNLIDKNHDGSISLQEFEFMFNGFDFNDLEDKSADIIRDLRNIVAARGYNLKDFYEQYDINNDGQLEKVEFEALIQAVAQGLKHHEISNLFNKFDHDGDGAVSLDEFVNTLQYNRDEKTPKGNPNKDMPRIFQEQTPQKIKRYNTQDNNKIKGIEVNQQEDVSVIKEQLNTYKKKYEDESVRSSSINILI</sequence>
<dbReference type="CDD" id="cd00051">
    <property type="entry name" value="EFh"/>
    <property type="match status" value="1"/>
</dbReference>